<name>A0A3B0XIU6_9ZZZZ</name>
<dbReference type="EMBL" id="UOFI01000056">
    <property type="protein sequence ID" value="VAW64580.1"/>
    <property type="molecule type" value="Genomic_DNA"/>
</dbReference>
<sequence length="544" mass="63013">MDKSHTEGKSSDQQTLWEKYRAVLEKKAPLSDFIIFTKAMKGEEKYTQDSADIFADYTTKLMISCMQNNNYNEAKEVLYHYTDNLLPHSFLVNKSNDIASMGIVLSLLSESREISNKVFDKILGKNFHVYGTDNNILLFNLACYYAFNKEKNKMLQAIRQAVYYGKHSESFTEDSDFSYYWEDKEFLSLMNESYNIRRAGRRGVDAKKMEFDVRITASNRKSILFDTRYEKIYGMDVGFPLYELLDPVRMFLSLGEWESNKSLVTIIDDMKIDNPDGFFKCFKKINNMYVNSYLVVPDDSSIGALSHNRLSEDRLNIFHVPSESENTQKKSSILHQVSFSDYINKVLKLVSLYERLKLSVQTHVQEYFSGSMYSEEMNGLRAGLSGGKLLPSNVSNHSFKIELKNVSTRSIYLIDNMNTHCHVSDELYISISAQPADGVDIIELKPDKVIVLQCEVDLGFVKYINLNVRMDNIYPLRTNVYQRKPQPGSQEYIRQARDSERFLQAWSGCISHKIPVFSLQQTWQDDVGTKDEFDVWISKFNIRN</sequence>
<reference evidence="1" key="1">
    <citation type="submission" date="2018-06" db="EMBL/GenBank/DDBJ databases">
        <authorList>
            <person name="Zhirakovskaya E."/>
        </authorList>
    </citation>
    <scope>NUCLEOTIDE SEQUENCE</scope>
</reference>
<dbReference type="NCBIfam" id="NF047558">
    <property type="entry name" value="TPR_END_plus"/>
    <property type="match status" value="1"/>
</dbReference>
<dbReference type="AlphaFoldDB" id="A0A3B0XIU6"/>
<gene>
    <name evidence="1" type="ORF">MNBD_GAMMA09-947</name>
</gene>
<accession>A0A3B0XIU6</accession>
<protein>
    <submittedName>
        <fullName evidence="1">Uncharacterized protein</fullName>
    </submittedName>
</protein>
<organism evidence="1">
    <name type="scientific">hydrothermal vent metagenome</name>
    <dbReference type="NCBI Taxonomy" id="652676"/>
    <lineage>
        <taxon>unclassified sequences</taxon>
        <taxon>metagenomes</taxon>
        <taxon>ecological metagenomes</taxon>
    </lineage>
</organism>
<proteinExistence type="predicted"/>
<evidence type="ECO:0000313" key="1">
    <source>
        <dbReference type="EMBL" id="VAW64580.1"/>
    </source>
</evidence>